<dbReference type="PANTHER" id="PTHR46890">
    <property type="entry name" value="NON-LTR RETROLELEMENT REVERSE TRANSCRIPTASE-LIKE PROTEIN-RELATED"/>
    <property type="match status" value="1"/>
</dbReference>
<sequence>MMATLGQPHRSFSPEERQTRGGGDQGRVPEIGWDDGEWTEVKQRRRKERRQAERVFEDERQRRRNRSRSTSIPKRQFFNEKHNRNQSLAFDHAHTGRSVYDRHRSRSHTGWVRSHRWSEALRHGESRAVVQQYEASRLQSFSPLRNHGHHSPSRLHGNRLLNFNNRSVRDGQVFGNRQNNYNNRDGKDTDFESKGVGKEINEGECNFSLGTKLKRYVSFYFTNFPAQLSHFYLRKGFEVCGILEDVYVAKKRNIYGEPYGFVKFSNVCDVNKLSKALNVVYFGHFRVRARVARFDRNDVKESRSAGMVDASAQMNAQEQAEGLIFRKPTNVTDVPKENEGIISLRKFRTTPDDVKWAQNGLVATIINGEAVPVVQNRITDAGFNDLILVPMGAGKVFVRSSAGVDARAIVNGAKDFFTLLFLNWERWGNEGFPYQRGAWVRLYGIPIHAWNVNFFKMCVFDCGRFLRADSCSADWDKLDFARVLIATPDLEIIKRVESVLVDGTLTKIKIVEEWGYALGEDTCLFEEESDSEVSQNDNEVEHDDPEVASPTGKDGIVDEEVQITHMTDFSNDSPQARGDRDVRTSCSPGVTTDQVNSLICNPTEGVRKIEEEGRRDGSSLNYPRSKRTKSCPPIENRPVLSGPWSLEWLHDLNQGDAGGDDQVADDDIQGIGKALGVTYKGDRENRFRVLSRPSNKKHVMIGQEQGARERRRNHSFVVSVVWGRRVCVMKIISWNVRGLGGIEKRKEVCRLVVDQNPFFLCLQESKLQTCDVFLCSTLWGNSPHDFSYHPSVGASGGLLSIWDSNEVEVWSTKSREHVLWCHGRFIKSGEDFSVANVYAPCDDGAKQGLWDSLSASIQMLGGRGYLPLSGRKFTWFKGDEVSMSRLDRFLLSEEWCLTWPNCKLDARMRGLSDHCPLILSANEEDWGPRPSRMLKCWKDIPGYYLFVREKWKSLQVDGWGGFVLKEKLKMIKAALKDWHSAHTQNLPSRIDSLKNHLSILDQKGEEETLTEVELVELHGVTADIHSLSRLHASVCWQQSRSLWLKEGDANSKYFHSIMARRRRGNVISSIKVDGVTLEGVSPIRETVVSHFASHFKATLLDRPVVDNLLFKTLNPLECSSLIKPFSVEEVKAAVWDCDSYKSPGPDGINFGFIKDFWADLQGDVMRFISEFHRNGKLTKGLNSTFIALVPMVDNPQCLNDFRPISLVGSIYMILAKVLANRLRSVIGSVISESQTAFVKDRQIPDGILIANEVVDEARMSKKELMLFKVDFEKAYDSVDWGYLDAVMGRMYFPTLWRKWIRECVCTATSSILVNGSPTEEFPLERGLRQGDPLSPFLFLLAAEGLSVLMKTMVERNLFTGYSIGKREPISISHLQFADDTLLLGVKSWENVRALRAFLVLFESMSGLKVNFNKSMGLERGRLCAGGASGSPWWRAIERIRDGGGEIGGGWFGENITKKVGDGSDTFFWTNSWVDETPLCERFGRLFDLAENNSTSVAEMFSLGWGAGGEAWVWRQPLRAWEEEMLEECQTLLLTVSLQDHFSDRWEWRPDLDSGYTVRGAYQLLTDQDVAPLDVAAGLIWHSQVPLKVSILAWRLLRDRLPTKANLITRGCLSSVVHHCVSGCGEVESAQHLFLSCNTFGSLWSLVSSWIGSSMVTAQILPDHFVQFTCSAGGSRARHSFMQLIWLACVWVVWTERNHRLFRGSANSLLHMLDKIKTFSYRWLKVKSSTLALNCHSWWYSPMLCLGFV</sequence>
<proteinExistence type="predicted"/>
<feature type="compositionally biased region" description="Basic and acidic residues" evidence="1">
    <location>
        <begin position="184"/>
        <end position="193"/>
    </location>
</feature>
<dbReference type="PROSITE" id="PS50878">
    <property type="entry name" value="RT_POL"/>
    <property type="match status" value="1"/>
</dbReference>
<evidence type="ECO:0000313" key="4">
    <source>
        <dbReference type="Proteomes" id="UP000242715"/>
    </source>
</evidence>
<evidence type="ECO:0000256" key="1">
    <source>
        <dbReference type="SAM" id="MobiDB-lite"/>
    </source>
</evidence>
<dbReference type="SUPFAM" id="SSF56672">
    <property type="entry name" value="DNA/RNA polymerases"/>
    <property type="match status" value="1"/>
</dbReference>
<dbReference type="Pfam" id="PF00078">
    <property type="entry name" value="RVT_1"/>
    <property type="match status" value="1"/>
</dbReference>
<evidence type="ECO:0000259" key="2">
    <source>
        <dbReference type="PROSITE" id="PS50878"/>
    </source>
</evidence>
<feature type="compositionally biased region" description="Basic and acidic residues" evidence="1">
    <location>
        <begin position="605"/>
        <end position="617"/>
    </location>
</feature>
<feature type="region of interest" description="Disordered" evidence="1">
    <location>
        <begin position="527"/>
        <end position="555"/>
    </location>
</feature>
<dbReference type="InterPro" id="IPR000477">
    <property type="entry name" value="RT_dom"/>
</dbReference>
<gene>
    <name evidence="3" type="ORF">TSUD_102790</name>
</gene>
<feature type="region of interest" description="Disordered" evidence="1">
    <location>
        <begin position="1"/>
        <end position="85"/>
    </location>
</feature>
<keyword evidence="4" id="KW-1185">Reference proteome</keyword>
<dbReference type="SUPFAM" id="SSF56219">
    <property type="entry name" value="DNase I-like"/>
    <property type="match status" value="1"/>
</dbReference>
<dbReference type="SUPFAM" id="SSF54928">
    <property type="entry name" value="RNA-binding domain, RBD"/>
    <property type="match status" value="1"/>
</dbReference>
<feature type="compositionally biased region" description="Basic and acidic residues" evidence="1">
    <location>
        <begin position="50"/>
        <end position="61"/>
    </location>
</feature>
<dbReference type="CDD" id="cd00590">
    <property type="entry name" value="RRM_SF"/>
    <property type="match status" value="1"/>
</dbReference>
<dbReference type="CDD" id="cd01650">
    <property type="entry name" value="RT_nLTR_like"/>
    <property type="match status" value="1"/>
</dbReference>
<dbReference type="Proteomes" id="UP000242715">
    <property type="component" value="Unassembled WGS sequence"/>
</dbReference>
<name>A0A2Z6NMG8_TRISU</name>
<dbReference type="InterPro" id="IPR035979">
    <property type="entry name" value="RBD_domain_sf"/>
</dbReference>
<dbReference type="GO" id="GO:0003676">
    <property type="term" value="F:nucleic acid binding"/>
    <property type="evidence" value="ECO:0007669"/>
    <property type="project" value="InterPro"/>
</dbReference>
<feature type="compositionally biased region" description="Polar residues" evidence="1">
    <location>
        <begin position="584"/>
        <end position="600"/>
    </location>
</feature>
<dbReference type="InterPro" id="IPR012677">
    <property type="entry name" value="Nucleotide-bd_a/b_plait_sf"/>
</dbReference>
<dbReference type="Gene3D" id="3.30.70.330">
    <property type="match status" value="1"/>
</dbReference>
<dbReference type="Gene3D" id="3.60.10.10">
    <property type="entry name" value="Endonuclease/exonuclease/phosphatase"/>
    <property type="match status" value="2"/>
</dbReference>
<feature type="region of interest" description="Disordered" evidence="1">
    <location>
        <begin position="173"/>
        <end position="193"/>
    </location>
</feature>
<protein>
    <recommendedName>
        <fullName evidence="2">Reverse transcriptase domain-containing protein</fullName>
    </recommendedName>
</protein>
<feature type="region of interest" description="Disordered" evidence="1">
    <location>
        <begin position="567"/>
        <end position="636"/>
    </location>
</feature>
<dbReference type="InterPro" id="IPR052343">
    <property type="entry name" value="Retrotransposon-Effector_Assoc"/>
</dbReference>
<dbReference type="OrthoDB" id="1938551at2759"/>
<dbReference type="EMBL" id="DF973687">
    <property type="protein sequence ID" value="GAU37762.1"/>
    <property type="molecule type" value="Genomic_DNA"/>
</dbReference>
<dbReference type="Pfam" id="PF13966">
    <property type="entry name" value="zf-RVT"/>
    <property type="match status" value="1"/>
</dbReference>
<dbReference type="InterPro" id="IPR043502">
    <property type="entry name" value="DNA/RNA_pol_sf"/>
</dbReference>
<dbReference type="InterPro" id="IPR036691">
    <property type="entry name" value="Endo/exonu/phosph_ase_sf"/>
</dbReference>
<feature type="domain" description="Reverse transcriptase" evidence="2">
    <location>
        <begin position="1170"/>
        <end position="1455"/>
    </location>
</feature>
<dbReference type="InterPro" id="IPR026960">
    <property type="entry name" value="RVT-Znf"/>
</dbReference>
<dbReference type="PANTHER" id="PTHR46890:SF48">
    <property type="entry name" value="RNA-DIRECTED DNA POLYMERASE"/>
    <property type="match status" value="1"/>
</dbReference>
<evidence type="ECO:0000313" key="3">
    <source>
        <dbReference type="EMBL" id="GAU37762.1"/>
    </source>
</evidence>
<accession>A0A2Z6NMG8</accession>
<reference evidence="4" key="1">
    <citation type="journal article" date="2017" name="Front. Plant Sci.">
        <title>Climate Clever Clovers: New Paradigm to Reduce the Environmental Footprint of Ruminants by Breeding Low Methanogenic Forages Utilizing Haplotype Variation.</title>
        <authorList>
            <person name="Kaur P."/>
            <person name="Appels R."/>
            <person name="Bayer P.E."/>
            <person name="Keeble-Gagnere G."/>
            <person name="Wang J."/>
            <person name="Hirakawa H."/>
            <person name="Shirasawa K."/>
            <person name="Vercoe P."/>
            <person name="Stefanova K."/>
            <person name="Durmic Z."/>
            <person name="Nichols P."/>
            <person name="Revell C."/>
            <person name="Isobe S.N."/>
            <person name="Edwards D."/>
            <person name="Erskine W."/>
        </authorList>
    </citation>
    <scope>NUCLEOTIDE SEQUENCE [LARGE SCALE GENOMIC DNA]</scope>
    <source>
        <strain evidence="4">cv. Daliak</strain>
    </source>
</reference>
<organism evidence="3 4">
    <name type="scientific">Trifolium subterraneum</name>
    <name type="common">Subterranean clover</name>
    <dbReference type="NCBI Taxonomy" id="3900"/>
    <lineage>
        <taxon>Eukaryota</taxon>
        <taxon>Viridiplantae</taxon>
        <taxon>Streptophyta</taxon>
        <taxon>Embryophyta</taxon>
        <taxon>Tracheophyta</taxon>
        <taxon>Spermatophyta</taxon>
        <taxon>Magnoliopsida</taxon>
        <taxon>eudicotyledons</taxon>
        <taxon>Gunneridae</taxon>
        <taxon>Pentapetalae</taxon>
        <taxon>rosids</taxon>
        <taxon>fabids</taxon>
        <taxon>Fabales</taxon>
        <taxon>Fabaceae</taxon>
        <taxon>Papilionoideae</taxon>
        <taxon>50 kb inversion clade</taxon>
        <taxon>NPAAA clade</taxon>
        <taxon>Hologalegina</taxon>
        <taxon>IRL clade</taxon>
        <taxon>Trifolieae</taxon>
        <taxon>Trifolium</taxon>
    </lineage>
</organism>